<dbReference type="Pfam" id="PF20150">
    <property type="entry name" value="2EXR"/>
    <property type="match status" value="1"/>
</dbReference>
<feature type="compositionally biased region" description="Pro residues" evidence="1">
    <location>
        <begin position="317"/>
        <end position="335"/>
    </location>
</feature>
<feature type="domain" description="2EXR" evidence="2">
    <location>
        <begin position="34"/>
        <end position="146"/>
    </location>
</feature>
<dbReference type="PANTHER" id="PTHR35910:SF1">
    <property type="entry name" value="2EXR DOMAIN-CONTAINING PROTEIN"/>
    <property type="match status" value="1"/>
</dbReference>
<dbReference type="Proteomes" id="UP000433876">
    <property type="component" value="Unassembled WGS sequence"/>
</dbReference>
<feature type="compositionally biased region" description="Gly residues" evidence="1">
    <location>
        <begin position="299"/>
        <end position="315"/>
    </location>
</feature>
<evidence type="ECO:0000259" key="2">
    <source>
        <dbReference type="Pfam" id="PF20150"/>
    </source>
</evidence>
<evidence type="ECO:0000313" key="3">
    <source>
        <dbReference type="EMBL" id="KAA8633565.1"/>
    </source>
</evidence>
<proteinExistence type="predicted"/>
<sequence length="335" mass="37757">MGLKTTTTRYLVKYSQSQHLKHNRSPDLPPMATFHPFPRLPTELRLRVWELTVEPRTVNFRIKQSAADDVVNNRFSIHYGSTRILPVHSSTPAPAALHACHEARNHLLHWKRVYQQVFCVIVNQNPARDSTYDEGYIYLHFELDTIDIGTTWFHDFLLFTYYHLPYSDSSQRLQQQQNQHSSFFSPPTPVPLASKILRLKFTRNFGDEYLDHWDIVDGLRYFVSLKEVFCVCGDGIMAWGSATEWIGFGDLSCGEEGVWLIDGKNGGGLGDGEDKARKAVEWDEIWGAFKMERERERGYGGGGGGGGGGGPGGGYQYPPPLPPPSPPSLPSPPTF</sequence>
<comment type="caution">
    <text evidence="3">The sequence shown here is derived from an EMBL/GenBank/DDBJ whole genome shotgun (WGS) entry which is preliminary data.</text>
</comment>
<feature type="region of interest" description="Disordered" evidence="1">
    <location>
        <begin position="295"/>
        <end position="335"/>
    </location>
</feature>
<dbReference type="VEuPathDB" id="FungiDB:SMAC_04062"/>
<dbReference type="InterPro" id="IPR045518">
    <property type="entry name" value="2EXR"/>
</dbReference>
<accession>A0A8S8ZZ25</accession>
<evidence type="ECO:0000256" key="1">
    <source>
        <dbReference type="SAM" id="MobiDB-lite"/>
    </source>
</evidence>
<evidence type="ECO:0000313" key="4">
    <source>
        <dbReference type="Proteomes" id="UP000433876"/>
    </source>
</evidence>
<dbReference type="PANTHER" id="PTHR35910">
    <property type="entry name" value="2EXR DOMAIN-CONTAINING PROTEIN"/>
    <property type="match status" value="1"/>
</dbReference>
<organism evidence="3 4">
    <name type="scientific">Sordaria macrospora</name>
    <dbReference type="NCBI Taxonomy" id="5147"/>
    <lineage>
        <taxon>Eukaryota</taxon>
        <taxon>Fungi</taxon>
        <taxon>Dikarya</taxon>
        <taxon>Ascomycota</taxon>
        <taxon>Pezizomycotina</taxon>
        <taxon>Sordariomycetes</taxon>
        <taxon>Sordariomycetidae</taxon>
        <taxon>Sordariales</taxon>
        <taxon>Sordariaceae</taxon>
        <taxon>Sordaria</taxon>
    </lineage>
</organism>
<protein>
    <recommendedName>
        <fullName evidence="2">2EXR domain-containing protein</fullName>
    </recommendedName>
</protein>
<dbReference type="AlphaFoldDB" id="A0A8S8ZZ25"/>
<dbReference type="EMBL" id="NMPR01000035">
    <property type="protein sequence ID" value="KAA8633565.1"/>
    <property type="molecule type" value="Genomic_DNA"/>
</dbReference>
<reference evidence="3 4" key="1">
    <citation type="submission" date="2017-07" db="EMBL/GenBank/DDBJ databases">
        <title>Genome sequence of the Sordaria macrospora wild type strain R19027.</title>
        <authorList>
            <person name="Nowrousian M."/>
            <person name="Teichert I."/>
            <person name="Kueck U."/>
        </authorList>
    </citation>
    <scope>NUCLEOTIDE SEQUENCE [LARGE SCALE GENOMIC DNA]</scope>
    <source>
        <strain evidence="3 4">R19027</strain>
        <tissue evidence="3">Mycelium</tissue>
    </source>
</reference>
<gene>
    <name evidence="3" type="ORF">SMACR_04062</name>
</gene>
<name>A0A8S8ZZ25_SORMA</name>